<gene>
    <name evidence="1" type="ORF">LITE_LOCUS50162</name>
</gene>
<name>A0AAV0RWF0_9ROSI</name>
<dbReference type="EMBL" id="CAMGYJ010000011">
    <property type="protein sequence ID" value="CAI0585242.1"/>
    <property type="molecule type" value="Genomic_DNA"/>
</dbReference>
<sequence>MCYLSAVYCIPAACKLQLRLVVVGNWHPASLLLVLHRRRGKIPKNRENGDVGIWVWFPDLESWVQLRRSPRWFCQRLSPRLLPSFLGVWYD</sequence>
<accession>A0AAV0RWF0</accession>
<comment type="caution">
    <text evidence="1">The sequence shown here is derived from an EMBL/GenBank/DDBJ whole genome shotgun (WGS) entry which is preliminary data.</text>
</comment>
<evidence type="ECO:0000313" key="1">
    <source>
        <dbReference type="EMBL" id="CAI0585242.1"/>
    </source>
</evidence>
<reference evidence="1" key="1">
    <citation type="submission" date="2022-08" db="EMBL/GenBank/DDBJ databases">
        <authorList>
            <person name="Gutierrez-Valencia J."/>
        </authorList>
    </citation>
    <scope>NUCLEOTIDE SEQUENCE</scope>
</reference>
<proteinExistence type="predicted"/>
<protein>
    <recommendedName>
        <fullName evidence="3">Secreted protein</fullName>
    </recommendedName>
</protein>
<organism evidence="1 2">
    <name type="scientific">Linum tenue</name>
    <dbReference type="NCBI Taxonomy" id="586396"/>
    <lineage>
        <taxon>Eukaryota</taxon>
        <taxon>Viridiplantae</taxon>
        <taxon>Streptophyta</taxon>
        <taxon>Embryophyta</taxon>
        <taxon>Tracheophyta</taxon>
        <taxon>Spermatophyta</taxon>
        <taxon>Magnoliopsida</taxon>
        <taxon>eudicotyledons</taxon>
        <taxon>Gunneridae</taxon>
        <taxon>Pentapetalae</taxon>
        <taxon>rosids</taxon>
        <taxon>fabids</taxon>
        <taxon>Malpighiales</taxon>
        <taxon>Linaceae</taxon>
        <taxon>Linum</taxon>
    </lineage>
</organism>
<evidence type="ECO:0000313" key="2">
    <source>
        <dbReference type="Proteomes" id="UP001154282"/>
    </source>
</evidence>
<dbReference type="AlphaFoldDB" id="A0AAV0RWF0"/>
<evidence type="ECO:0008006" key="3">
    <source>
        <dbReference type="Google" id="ProtNLM"/>
    </source>
</evidence>
<keyword evidence="2" id="KW-1185">Reference proteome</keyword>
<dbReference type="Proteomes" id="UP001154282">
    <property type="component" value="Unassembled WGS sequence"/>
</dbReference>